<feature type="compositionally biased region" description="Acidic residues" evidence="1">
    <location>
        <begin position="43"/>
        <end position="69"/>
    </location>
</feature>
<feature type="compositionally biased region" description="Acidic residues" evidence="1">
    <location>
        <begin position="100"/>
        <end position="109"/>
    </location>
</feature>
<evidence type="ECO:0000313" key="3">
    <source>
        <dbReference type="Proteomes" id="UP000006514"/>
    </source>
</evidence>
<dbReference type="EMBL" id="JH688438">
    <property type="protein sequence ID" value="EJD33100.1"/>
    <property type="molecule type" value="Genomic_DNA"/>
</dbReference>
<dbReference type="Proteomes" id="UP000006514">
    <property type="component" value="Unassembled WGS sequence"/>
</dbReference>
<gene>
    <name evidence="2" type="ORF">AURDEDRAFT_177817</name>
</gene>
<sequence length="335" mass="37055">MSELIFEDKVEVELEVVVPKKPKKSKKKAVPKKGKAKAQPGVVEDELGSDGGEAEDVSEEAASGDDDLEQPPPSPKKSKKAVKKLRVRQKGKAKAKAGDESDVEADGDSTDAKEGGSEDDSDDEGALRKASRKRARSPGSSDDDRKHLRKRARSDSEDDGDDTIIDLSHFDQTRKPMPLAAPIPKVANPQGRQSPRSPIPKVARRIIRKGMKAYLLLHYFSDSVIAAERDSLAIVVMLGEVGTPSSLVAALRHFRYADWIPEMFVSHFTLITMRQDVENRWHVWRAYDIAMRQKVMWPKPLYIGEFDMNTFQTCLQDAAITNGPVAQPAAAQSSR</sequence>
<protein>
    <submittedName>
        <fullName evidence="2">Uncharacterized protein</fullName>
    </submittedName>
</protein>
<evidence type="ECO:0000256" key="1">
    <source>
        <dbReference type="SAM" id="MobiDB-lite"/>
    </source>
</evidence>
<dbReference type="InParanoid" id="J0WMQ3"/>
<keyword evidence="3" id="KW-1185">Reference proteome</keyword>
<reference evidence="3" key="1">
    <citation type="journal article" date="2012" name="Science">
        <title>The Paleozoic origin of enzymatic lignin decomposition reconstructed from 31 fungal genomes.</title>
        <authorList>
            <person name="Floudas D."/>
            <person name="Binder M."/>
            <person name="Riley R."/>
            <person name="Barry K."/>
            <person name="Blanchette R.A."/>
            <person name="Henrissat B."/>
            <person name="Martinez A.T."/>
            <person name="Otillar R."/>
            <person name="Spatafora J.W."/>
            <person name="Yadav J.S."/>
            <person name="Aerts A."/>
            <person name="Benoit I."/>
            <person name="Boyd A."/>
            <person name="Carlson A."/>
            <person name="Copeland A."/>
            <person name="Coutinho P.M."/>
            <person name="de Vries R.P."/>
            <person name="Ferreira P."/>
            <person name="Findley K."/>
            <person name="Foster B."/>
            <person name="Gaskell J."/>
            <person name="Glotzer D."/>
            <person name="Gorecki P."/>
            <person name="Heitman J."/>
            <person name="Hesse C."/>
            <person name="Hori C."/>
            <person name="Igarashi K."/>
            <person name="Jurgens J.A."/>
            <person name="Kallen N."/>
            <person name="Kersten P."/>
            <person name="Kohler A."/>
            <person name="Kuees U."/>
            <person name="Kumar T.K.A."/>
            <person name="Kuo A."/>
            <person name="LaButti K."/>
            <person name="Larrondo L.F."/>
            <person name="Lindquist E."/>
            <person name="Ling A."/>
            <person name="Lombard V."/>
            <person name="Lucas S."/>
            <person name="Lundell T."/>
            <person name="Martin R."/>
            <person name="McLaughlin D.J."/>
            <person name="Morgenstern I."/>
            <person name="Morin E."/>
            <person name="Murat C."/>
            <person name="Nagy L.G."/>
            <person name="Nolan M."/>
            <person name="Ohm R.A."/>
            <person name="Patyshakuliyeva A."/>
            <person name="Rokas A."/>
            <person name="Ruiz-Duenas F.J."/>
            <person name="Sabat G."/>
            <person name="Salamov A."/>
            <person name="Samejima M."/>
            <person name="Schmutz J."/>
            <person name="Slot J.C."/>
            <person name="St John F."/>
            <person name="Stenlid J."/>
            <person name="Sun H."/>
            <person name="Sun S."/>
            <person name="Syed K."/>
            <person name="Tsang A."/>
            <person name="Wiebenga A."/>
            <person name="Young D."/>
            <person name="Pisabarro A."/>
            <person name="Eastwood D.C."/>
            <person name="Martin F."/>
            <person name="Cullen D."/>
            <person name="Grigoriev I.V."/>
            <person name="Hibbett D.S."/>
        </authorList>
    </citation>
    <scope>NUCLEOTIDE SEQUENCE [LARGE SCALE GENOMIC DNA]</scope>
    <source>
        <strain evidence="3">TFB10046</strain>
    </source>
</reference>
<organism evidence="2 3">
    <name type="scientific">Auricularia subglabra (strain TFB-10046 / SS5)</name>
    <name type="common">White-rot fungus</name>
    <name type="synonym">Auricularia delicata (strain TFB10046)</name>
    <dbReference type="NCBI Taxonomy" id="717982"/>
    <lineage>
        <taxon>Eukaryota</taxon>
        <taxon>Fungi</taxon>
        <taxon>Dikarya</taxon>
        <taxon>Basidiomycota</taxon>
        <taxon>Agaricomycotina</taxon>
        <taxon>Agaricomycetes</taxon>
        <taxon>Auriculariales</taxon>
        <taxon>Auriculariaceae</taxon>
        <taxon>Auricularia</taxon>
    </lineage>
</organism>
<dbReference type="KEGG" id="adl:AURDEDRAFT_177817"/>
<proteinExistence type="predicted"/>
<dbReference type="AlphaFoldDB" id="J0WMQ3"/>
<feature type="region of interest" description="Disordered" evidence="1">
    <location>
        <begin position="18"/>
        <end position="164"/>
    </location>
</feature>
<accession>J0WMQ3</accession>
<name>J0WMQ3_AURST</name>
<feature type="compositionally biased region" description="Basic residues" evidence="1">
    <location>
        <begin position="76"/>
        <end position="95"/>
    </location>
</feature>
<feature type="compositionally biased region" description="Basic residues" evidence="1">
    <location>
        <begin position="20"/>
        <end position="36"/>
    </location>
</feature>
<evidence type="ECO:0000313" key="2">
    <source>
        <dbReference type="EMBL" id="EJD33100.1"/>
    </source>
</evidence>